<feature type="transmembrane region" description="Helical" evidence="8">
    <location>
        <begin position="134"/>
        <end position="155"/>
    </location>
</feature>
<dbReference type="Proteomes" id="UP000265515">
    <property type="component" value="Unassembled WGS sequence"/>
</dbReference>
<evidence type="ECO:0008006" key="11">
    <source>
        <dbReference type="Google" id="ProtNLM"/>
    </source>
</evidence>
<organism evidence="9 10">
    <name type="scientific">Chara braunii</name>
    <name type="common">Braun's stonewort</name>
    <dbReference type="NCBI Taxonomy" id="69332"/>
    <lineage>
        <taxon>Eukaryota</taxon>
        <taxon>Viridiplantae</taxon>
        <taxon>Streptophyta</taxon>
        <taxon>Charophyceae</taxon>
        <taxon>Charales</taxon>
        <taxon>Characeae</taxon>
        <taxon>Chara</taxon>
    </lineage>
</organism>
<feature type="transmembrane region" description="Helical" evidence="8">
    <location>
        <begin position="78"/>
        <end position="97"/>
    </location>
</feature>
<dbReference type="AlphaFoldDB" id="A0A388LC24"/>
<feature type="transmembrane region" description="Helical" evidence="8">
    <location>
        <begin position="20"/>
        <end position="41"/>
    </location>
</feature>
<evidence type="ECO:0000256" key="3">
    <source>
        <dbReference type="ARBA" id="ARBA00022448"/>
    </source>
</evidence>
<comment type="caution">
    <text evidence="9">The sequence shown here is derived from an EMBL/GenBank/DDBJ whole genome shotgun (WGS) entry which is preliminary data.</text>
</comment>
<dbReference type="GO" id="GO:0022857">
    <property type="term" value="F:transmembrane transporter activity"/>
    <property type="evidence" value="ECO:0007669"/>
    <property type="project" value="InterPro"/>
</dbReference>
<dbReference type="InterPro" id="IPR037185">
    <property type="entry name" value="EmrE-like"/>
</dbReference>
<reference evidence="9 10" key="1">
    <citation type="journal article" date="2018" name="Cell">
        <title>The Chara Genome: Secondary Complexity and Implications for Plant Terrestrialization.</title>
        <authorList>
            <person name="Nishiyama T."/>
            <person name="Sakayama H."/>
            <person name="Vries J.D."/>
            <person name="Buschmann H."/>
            <person name="Saint-Marcoux D."/>
            <person name="Ullrich K.K."/>
            <person name="Haas F.B."/>
            <person name="Vanderstraeten L."/>
            <person name="Becker D."/>
            <person name="Lang D."/>
            <person name="Vosolsobe S."/>
            <person name="Rombauts S."/>
            <person name="Wilhelmsson P.K.I."/>
            <person name="Janitza P."/>
            <person name="Kern R."/>
            <person name="Heyl A."/>
            <person name="Rumpler F."/>
            <person name="Villalobos L.I.A.C."/>
            <person name="Clay J.M."/>
            <person name="Skokan R."/>
            <person name="Toyoda A."/>
            <person name="Suzuki Y."/>
            <person name="Kagoshima H."/>
            <person name="Schijlen E."/>
            <person name="Tajeshwar N."/>
            <person name="Catarino B."/>
            <person name="Hetherington A.J."/>
            <person name="Saltykova A."/>
            <person name="Bonnot C."/>
            <person name="Breuninger H."/>
            <person name="Symeonidi A."/>
            <person name="Radhakrishnan G.V."/>
            <person name="Van Nieuwerburgh F."/>
            <person name="Deforce D."/>
            <person name="Chang C."/>
            <person name="Karol K.G."/>
            <person name="Hedrich R."/>
            <person name="Ulvskov P."/>
            <person name="Glockner G."/>
            <person name="Delwiche C.F."/>
            <person name="Petrasek J."/>
            <person name="Van de Peer Y."/>
            <person name="Friml J."/>
            <person name="Beilby M."/>
            <person name="Dolan L."/>
            <person name="Kohara Y."/>
            <person name="Sugano S."/>
            <person name="Fujiyama A."/>
            <person name="Delaux P.-M."/>
            <person name="Quint M."/>
            <person name="TheiBen G."/>
            <person name="Hagemann M."/>
            <person name="Harholt J."/>
            <person name="Dunand C."/>
            <person name="Zachgo S."/>
            <person name="Langdale J."/>
            <person name="Maumus F."/>
            <person name="Straeten D.V.D."/>
            <person name="Gould S.B."/>
            <person name="Rensing S.A."/>
        </authorList>
    </citation>
    <scope>NUCLEOTIDE SEQUENCE [LARGE SCALE GENOMIC DNA]</scope>
    <source>
        <strain evidence="9 10">S276</strain>
    </source>
</reference>
<dbReference type="STRING" id="69332.A0A388LC24"/>
<evidence type="ECO:0000256" key="7">
    <source>
        <dbReference type="SAM" id="MobiDB-lite"/>
    </source>
</evidence>
<evidence type="ECO:0000256" key="2">
    <source>
        <dbReference type="ARBA" id="ARBA00007863"/>
    </source>
</evidence>
<proteinExistence type="inferred from homology"/>
<dbReference type="SUPFAM" id="SSF103481">
    <property type="entry name" value="Multidrug resistance efflux transporter EmrE"/>
    <property type="match status" value="1"/>
</dbReference>
<evidence type="ECO:0000256" key="6">
    <source>
        <dbReference type="ARBA" id="ARBA00023136"/>
    </source>
</evidence>
<feature type="region of interest" description="Disordered" evidence="7">
    <location>
        <begin position="360"/>
        <end position="383"/>
    </location>
</feature>
<name>A0A388LC24_CHABU</name>
<dbReference type="InterPro" id="IPR052221">
    <property type="entry name" value="SLC35F_Transporter"/>
</dbReference>
<gene>
    <name evidence="9" type="ORF">CBR_g30125</name>
</gene>
<dbReference type="OrthoDB" id="429955at2759"/>
<dbReference type="InterPro" id="IPR009262">
    <property type="entry name" value="SLC35_F1/F2/F6"/>
</dbReference>
<comment type="similarity">
    <text evidence="2">Belongs to the SLC35F solute transporter family.</text>
</comment>
<comment type="subcellular location">
    <subcellularLocation>
        <location evidence="1">Membrane</location>
        <topology evidence="1">Multi-pass membrane protein</topology>
    </subcellularLocation>
</comment>
<sequence length="383" mass="41714">MGEWICNRAARFCSTWLPALALGQVLSLLVAGTALVSTLLVDKGIAIPTSQTLATYVLLVIVCGSVFWFKGAVNAADIQWKAYLALALVDLEANYIVIKAYQYTSITSVLLLDCWTIPCVVLGTWLFLGVRYRLRQFFGIFICIMGIAVLVLSDVHADDGTRGPRAVLGDFLVLVGATLYACSNVGEEFLVKANTSKVEMLTFLGVFGSIFGFIQLLVLERQEVASFTFGWDTSLLFLGFACISGLFYLLAPLLFQIGGSAMFNLSLLTSDVWGIVIRSLMFHQRVDALYYVAFGAFAVGLVIYSVNLPKDGPNIKNYHALSTQITSGDSMPAFPSHDMEEGPVTEIAFTPNESVCGTVERKPAAPVGVPEGHQAEQQQQQQQ</sequence>
<dbReference type="EMBL" id="BFEA01000330">
    <property type="protein sequence ID" value="GBG79860.1"/>
    <property type="molecule type" value="Genomic_DNA"/>
</dbReference>
<evidence type="ECO:0000256" key="1">
    <source>
        <dbReference type="ARBA" id="ARBA00004141"/>
    </source>
</evidence>
<protein>
    <recommendedName>
        <fullName evidence="11">EamA domain-containing protein</fullName>
    </recommendedName>
</protein>
<feature type="transmembrane region" description="Helical" evidence="8">
    <location>
        <begin position="109"/>
        <end position="128"/>
    </location>
</feature>
<keyword evidence="10" id="KW-1185">Reference proteome</keyword>
<evidence type="ECO:0000313" key="9">
    <source>
        <dbReference type="EMBL" id="GBG79860.1"/>
    </source>
</evidence>
<dbReference type="PANTHER" id="PTHR14233">
    <property type="entry name" value="DUF914-RELATED"/>
    <property type="match status" value="1"/>
</dbReference>
<feature type="transmembrane region" description="Helical" evidence="8">
    <location>
        <begin position="53"/>
        <end position="72"/>
    </location>
</feature>
<keyword evidence="4 8" id="KW-0812">Transmembrane</keyword>
<dbReference type="Gramene" id="GBG79860">
    <property type="protein sequence ID" value="GBG79860"/>
    <property type="gene ID" value="CBR_g30125"/>
</dbReference>
<feature type="transmembrane region" description="Helical" evidence="8">
    <location>
        <begin position="198"/>
        <end position="219"/>
    </location>
</feature>
<evidence type="ECO:0000256" key="5">
    <source>
        <dbReference type="ARBA" id="ARBA00022989"/>
    </source>
</evidence>
<keyword evidence="5 8" id="KW-1133">Transmembrane helix</keyword>
<dbReference type="Pfam" id="PF06027">
    <property type="entry name" value="SLC35F"/>
    <property type="match status" value="1"/>
</dbReference>
<dbReference type="PANTHER" id="PTHR14233:SF4">
    <property type="entry name" value="SOLUTE CARRIER FAMILY 35 MEMBER F2"/>
    <property type="match status" value="1"/>
</dbReference>
<feature type="transmembrane region" description="Helical" evidence="8">
    <location>
        <begin position="288"/>
        <end position="306"/>
    </location>
</feature>
<evidence type="ECO:0000313" key="10">
    <source>
        <dbReference type="Proteomes" id="UP000265515"/>
    </source>
</evidence>
<feature type="transmembrane region" description="Helical" evidence="8">
    <location>
        <begin position="257"/>
        <end position="276"/>
    </location>
</feature>
<evidence type="ECO:0000256" key="4">
    <source>
        <dbReference type="ARBA" id="ARBA00022692"/>
    </source>
</evidence>
<dbReference type="GO" id="GO:0016020">
    <property type="term" value="C:membrane"/>
    <property type="evidence" value="ECO:0007669"/>
    <property type="project" value="UniProtKB-SubCell"/>
</dbReference>
<keyword evidence="6 8" id="KW-0472">Membrane</keyword>
<feature type="transmembrane region" description="Helical" evidence="8">
    <location>
        <begin position="231"/>
        <end position="251"/>
    </location>
</feature>
<accession>A0A388LC24</accession>
<keyword evidence="3" id="KW-0813">Transport</keyword>
<evidence type="ECO:0000256" key="8">
    <source>
        <dbReference type="SAM" id="Phobius"/>
    </source>
</evidence>
<feature type="transmembrane region" description="Helical" evidence="8">
    <location>
        <begin position="167"/>
        <end position="186"/>
    </location>
</feature>
<dbReference type="OMA" id="VRYHWAQ"/>